<evidence type="ECO:0000313" key="17">
    <source>
        <dbReference type="Proteomes" id="UP000319374"/>
    </source>
</evidence>
<dbReference type="PANTHER" id="PTHR30544:SF5">
    <property type="entry name" value="RADICAL SAM CORE DOMAIN-CONTAINING PROTEIN"/>
    <property type="match status" value="1"/>
</dbReference>
<dbReference type="SFLD" id="SFLDG01062">
    <property type="entry name" value="methyltransferase_(Class_A)"/>
    <property type="match status" value="1"/>
</dbReference>
<dbReference type="Gene3D" id="3.20.20.70">
    <property type="entry name" value="Aldolase class I"/>
    <property type="match status" value="1"/>
</dbReference>
<keyword evidence="6 14" id="KW-0489">Methyltransferase</keyword>
<comment type="cofactor">
    <cofactor evidence="14">
        <name>[4Fe-4S] cluster</name>
        <dbReference type="ChEBI" id="CHEBI:49883"/>
    </cofactor>
    <text evidence="14">Binds 1 [4Fe-4S] cluster. The cluster is coordinated with 3 cysteines and an exchangeable S-adenosyl-L-methionine.</text>
</comment>
<dbReference type="SUPFAM" id="SSF102114">
    <property type="entry name" value="Radical SAM enzymes"/>
    <property type="match status" value="1"/>
</dbReference>
<evidence type="ECO:0000256" key="14">
    <source>
        <dbReference type="HAMAP-Rule" id="MF_01849"/>
    </source>
</evidence>
<accession>A0A4Y1X116</accession>
<protein>
    <recommendedName>
        <fullName evidence="14">Probable dual-specificity RNA methyltransferase RlmN</fullName>
        <ecNumber evidence="14">2.1.1.192</ecNumber>
    </recommendedName>
    <alternativeName>
        <fullName evidence="14">23S rRNA (adenine(2503)-C(2))-methyltransferase</fullName>
    </alternativeName>
    <alternativeName>
        <fullName evidence="14">23S rRNA m2A2503 methyltransferase</fullName>
    </alternativeName>
    <alternativeName>
        <fullName evidence="14">Ribosomal RNA large subunit methyltransferase N</fullName>
    </alternativeName>
    <alternativeName>
        <fullName evidence="14">tRNA (adenine(37)-C(2))-methyltransferase</fullName>
    </alternativeName>
    <alternativeName>
        <fullName evidence="14">tRNA m2A37 methyltransferase</fullName>
    </alternativeName>
</protein>
<dbReference type="InterPro" id="IPR048641">
    <property type="entry name" value="RlmN_N"/>
</dbReference>
<dbReference type="InterPro" id="IPR058240">
    <property type="entry name" value="rSAM_sf"/>
</dbReference>
<dbReference type="GO" id="GO:0046872">
    <property type="term" value="F:metal ion binding"/>
    <property type="evidence" value="ECO:0007669"/>
    <property type="project" value="UniProtKB-KW"/>
</dbReference>
<dbReference type="EMBL" id="AP019736">
    <property type="protein sequence ID" value="BBL06424.1"/>
    <property type="molecule type" value="Genomic_DNA"/>
</dbReference>
<dbReference type="GO" id="GO:0002935">
    <property type="term" value="F:tRNA (adenine(37)-C2)-methyltransferase activity"/>
    <property type="evidence" value="ECO:0007669"/>
    <property type="project" value="UniProtKB-UniRule"/>
</dbReference>
<dbReference type="HAMAP" id="MF_01849">
    <property type="entry name" value="RNA_methyltr_RlmN"/>
    <property type="match status" value="1"/>
</dbReference>
<dbReference type="PANTHER" id="PTHR30544">
    <property type="entry name" value="23S RRNA METHYLTRANSFERASE"/>
    <property type="match status" value="1"/>
</dbReference>
<dbReference type="InterPro" id="IPR013785">
    <property type="entry name" value="Aldolase_TIM"/>
</dbReference>
<evidence type="ECO:0000256" key="4">
    <source>
        <dbReference type="ARBA" id="ARBA00022490"/>
    </source>
</evidence>
<dbReference type="CDD" id="cd01335">
    <property type="entry name" value="Radical_SAM"/>
    <property type="match status" value="1"/>
</dbReference>
<dbReference type="SFLD" id="SFLDS00029">
    <property type="entry name" value="Radical_SAM"/>
    <property type="match status" value="1"/>
</dbReference>
<dbReference type="GO" id="GO:0019843">
    <property type="term" value="F:rRNA binding"/>
    <property type="evidence" value="ECO:0007669"/>
    <property type="project" value="UniProtKB-UniRule"/>
</dbReference>
<keyword evidence="11 14" id="KW-0408">Iron</keyword>
<dbReference type="Pfam" id="PF21016">
    <property type="entry name" value="RlmN_N"/>
    <property type="match status" value="1"/>
</dbReference>
<evidence type="ECO:0000256" key="5">
    <source>
        <dbReference type="ARBA" id="ARBA00022552"/>
    </source>
</evidence>
<evidence type="ECO:0000256" key="6">
    <source>
        <dbReference type="ARBA" id="ARBA00022603"/>
    </source>
</evidence>
<dbReference type="InterPro" id="IPR040072">
    <property type="entry name" value="Methyltransferase_A"/>
</dbReference>
<keyword evidence="17" id="KW-1185">Reference proteome</keyword>
<feature type="domain" description="Radical SAM core" evidence="15">
    <location>
        <begin position="99"/>
        <end position="326"/>
    </location>
</feature>
<keyword evidence="13 14" id="KW-1015">Disulfide bond</keyword>
<dbReference type="NCBIfam" id="TIGR00048">
    <property type="entry name" value="rRNA_mod_RlmN"/>
    <property type="match status" value="1"/>
</dbReference>
<comment type="function">
    <text evidence="14">Specifically methylates position 2 of adenine 2503 in 23S rRNA and position 2 of adenine 37 in tRNAs.</text>
</comment>
<sequence>MTEKETLYGKNPEELAALCAELGLPRFAARQIARWLYVRGTEDPMRMTDLAATARERLAARFAPALSAPERVSVSADGTKKYLFRTRRGHYVESAYIPDGERATLCVSSQAGCRMGCRFCATGRQGLQESLPAAEILNQIVSLPERDRLTNLVFMGMGEPLDNPDQLLRTLSVITSEWGFGWSPTRVTVSTAGVVPQLRRFLDATKVHLAVSLHNPFREERMEIMPVERAWPIAEVTAILRGYDFTHQRRVSFEYIVLEGLNDSPRHIRGLSRLLDGIKCRINLIRFHRIPGSPYFSPDDEAMRRFRDALTARGIQTTIRASRGEDIQAACGLLSTEALGGR</sequence>
<evidence type="ECO:0000256" key="12">
    <source>
        <dbReference type="ARBA" id="ARBA00023014"/>
    </source>
</evidence>
<dbReference type="OrthoDB" id="9793973at2"/>
<evidence type="ECO:0000313" key="16">
    <source>
        <dbReference type="EMBL" id="BBL06424.1"/>
    </source>
</evidence>
<name>A0A4Y1X116_9BACT</name>
<organism evidence="16 17">
    <name type="scientific">Alistipes dispar</name>
    <dbReference type="NCBI Taxonomy" id="2585119"/>
    <lineage>
        <taxon>Bacteria</taxon>
        <taxon>Pseudomonadati</taxon>
        <taxon>Bacteroidota</taxon>
        <taxon>Bacteroidia</taxon>
        <taxon>Bacteroidales</taxon>
        <taxon>Rikenellaceae</taxon>
        <taxon>Alistipes</taxon>
    </lineage>
</organism>
<feature type="binding site" evidence="14">
    <location>
        <begin position="158"/>
        <end position="159"/>
    </location>
    <ligand>
        <name>S-adenosyl-L-methionine</name>
        <dbReference type="ChEBI" id="CHEBI:59789"/>
    </ligand>
</feature>
<dbReference type="GO" id="GO:0051539">
    <property type="term" value="F:4 iron, 4 sulfur cluster binding"/>
    <property type="evidence" value="ECO:0007669"/>
    <property type="project" value="UniProtKB-UniRule"/>
</dbReference>
<dbReference type="GeneID" id="98673040"/>
<dbReference type="PROSITE" id="PS51918">
    <property type="entry name" value="RADICAL_SAM"/>
    <property type="match status" value="1"/>
</dbReference>
<evidence type="ECO:0000256" key="11">
    <source>
        <dbReference type="ARBA" id="ARBA00023004"/>
    </source>
</evidence>
<dbReference type="KEGG" id="ada:A5CPEGH6_10620"/>
<evidence type="ECO:0000256" key="2">
    <source>
        <dbReference type="ARBA" id="ARBA00007544"/>
    </source>
</evidence>
<feature type="binding site" evidence="14">
    <location>
        <begin position="212"/>
        <end position="214"/>
    </location>
    <ligand>
        <name>S-adenosyl-L-methionine</name>
        <dbReference type="ChEBI" id="CHEBI:59789"/>
    </ligand>
</feature>
<evidence type="ECO:0000259" key="15">
    <source>
        <dbReference type="PROSITE" id="PS51918"/>
    </source>
</evidence>
<dbReference type="GO" id="GO:0005737">
    <property type="term" value="C:cytoplasm"/>
    <property type="evidence" value="ECO:0007669"/>
    <property type="project" value="UniProtKB-SubCell"/>
</dbReference>
<proteinExistence type="inferred from homology"/>
<dbReference type="Pfam" id="PF04055">
    <property type="entry name" value="Radical_SAM"/>
    <property type="match status" value="1"/>
</dbReference>
<feature type="binding site" evidence="14">
    <location>
        <position position="190"/>
    </location>
    <ligand>
        <name>S-adenosyl-L-methionine</name>
        <dbReference type="ChEBI" id="CHEBI:59789"/>
    </ligand>
</feature>
<comment type="subcellular location">
    <subcellularLocation>
        <location evidence="1 14">Cytoplasm</location>
    </subcellularLocation>
</comment>
<dbReference type="Proteomes" id="UP000319374">
    <property type="component" value="Chromosome"/>
</dbReference>
<feature type="active site" description="Proton acceptor" evidence="14">
    <location>
        <position position="93"/>
    </location>
</feature>
<dbReference type="RefSeq" id="WP_141428247.1">
    <property type="nucleotide sequence ID" value="NZ_AP019736.1"/>
</dbReference>
<evidence type="ECO:0000256" key="13">
    <source>
        <dbReference type="ARBA" id="ARBA00023157"/>
    </source>
</evidence>
<comment type="catalytic activity">
    <reaction evidence="14">
        <text>adenosine(37) in tRNA + 2 reduced [2Fe-2S]-[ferredoxin] + 2 S-adenosyl-L-methionine = 2-methyladenosine(37) in tRNA + 5'-deoxyadenosine + L-methionine + 2 oxidized [2Fe-2S]-[ferredoxin] + S-adenosyl-L-homocysteine</text>
        <dbReference type="Rhea" id="RHEA:43332"/>
        <dbReference type="Rhea" id="RHEA-COMP:10000"/>
        <dbReference type="Rhea" id="RHEA-COMP:10001"/>
        <dbReference type="Rhea" id="RHEA-COMP:10162"/>
        <dbReference type="Rhea" id="RHEA-COMP:10485"/>
        <dbReference type="ChEBI" id="CHEBI:17319"/>
        <dbReference type="ChEBI" id="CHEBI:33737"/>
        <dbReference type="ChEBI" id="CHEBI:33738"/>
        <dbReference type="ChEBI" id="CHEBI:57844"/>
        <dbReference type="ChEBI" id="CHEBI:57856"/>
        <dbReference type="ChEBI" id="CHEBI:59789"/>
        <dbReference type="ChEBI" id="CHEBI:74411"/>
        <dbReference type="ChEBI" id="CHEBI:74497"/>
        <dbReference type="EC" id="2.1.1.192"/>
    </reaction>
</comment>
<evidence type="ECO:0000256" key="8">
    <source>
        <dbReference type="ARBA" id="ARBA00022691"/>
    </source>
</evidence>
<comment type="catalytic activity">
    <reaction evidence="14">
        <text>adenosine(2503) in 23S rRNA + 2 reduced [2Fe-2S]-[ferredoxin] + 2 S-adenosyl-L-methionine = 2-methyladenosine(2503) in 23S rRNA + 5'-deoxyadenosine + L-methionine + 2 oxidized [2Fe-2S]-[ferredoxin] + S-adenosyl-L-homocysteine</text>
        <dbReference type="Rhea" id="RHEA:42916"/>
        <dbReference type="Rhea" id="RHEA-COMP:10000"/>
        <dbReference type="Rhea" id="RHEA-COMP:10001"/>
        <dbReference type="Rhea" id="RHEA-COMP:10152"/>
        <dbReference type="Rhea" id="RHEA-COMP:10282"/>
        <dbReference type="ChEBI" id="CHEBI:17319"/>
        <dbReference type="ChEBI" id="CHEBI:33737"/>
        <dbReference type="ChEBI" id="CHEBI:33738"/>
        <dbReference type="ChEBI" id="CHEBI:57844"/>
        <dbReference type="ChEBI" id="CHEBI:57856"/>
        <dbReference type="ChEBI" id="CHEBI:59789"/>
        <dbReference type="ChEBI" id="CHEBI:74411"/>
        <dbReference type="ChEBI" id="CHEBI:74497"/>
        <dbReference type="EC" id="2.1.1.192"/>
    </reaction>
</comment>
<dbReference type="PIRSF" id="PIRSF006004">
    <property type="entry name" value="CHP00048"/>
    <property type="match status" value="1"/>
</dbReference>
<feature type="active site" description="S-methylcysteine intermediate" evidence="14">
    <location>
        <position position="331"/>
    </location>
</feature>
<evidence type="ECO:0000256" key="10">
    <source>
        <dbReference type="ARBA" id="ARBA00022723"/>
    </source>
</evidence>
<keyword evidence="10 14" id="KW-0479">Metal-binding</keyword>
<dbReference type="SFLD" id="SFLDF00275">
    <property type="entry name" value="adenosine_C2_methyltransferase"/>
    <property type="match status" value="1"/>
</dbReference>
<dbReference type="EC" id="2.1.1.192" evidence="14"/>
<gene>
    <name evidence="14 16" type="primary">rlmN</name>
    <name evidence="16" type="ORF">A5CPEGH6_10620</name>
</gene>
<evidence type="ECO:0000256" key="3">
    <source>
        <dbReference type="ARBA" id="ARBA00022485"/>
    </source>
</evidence>
<keyword evidence="7 14" id="KW-0808">Transferase</keyword>
<feature type="binding site" evidence="14">
    <location>
        <position position="113"/>
    </location>
    <ligand>
        <name>[4Fe-4S] cluster</name>
        <dbReference type="ChEBI" id="CHEBI:49883"/>
        <note>4Fe-4S-S-AdoMet</note>
    </ligand>
</feature>
<feature type="binding site" evidence="14">
    <location>
        <position position="288"/>
    </location>
    <ligand>
        <name>S-adenosyl-L-methionine</name>
        <dbReference type="ChEBI" id="CHEBI:59789"/>
    </ligand>
</feature>
<keyword evidence="5 14" id="KW-0698">rRNA processing</keyword>
<dbReference type="Gene3D" id="1.10.150.530">
    <property type="match status" value="1"/>
</dbReference>
<comment type="caution">
    <text evidence="14">Lacks conserved residue(s) required for the propagation of feature annotation.</text>
</comment>
<comment type="miscellaneous">
    <text evidence="14">Reaction proceeds by a ping-pong mechanism involving intermediate methylation of a conserved cysteine residue.</text>
</comment>
<feature type="binding site" evidence="14">
    <location>
        <position position="117"/>
    </location>
    <ligand>
        <name>[4Fe-4S] cluster</name>
        <dbReference type="ChEBI" id="CHEBI:49883"/>
        <note>4Fe-4S-S-AdoMet</note>
    </ligand>
</feature>
<keyword evidence="8 14" id="KW-0949">S-adenosyl-L-methionine</keyword>
<dbReference type="InterPro" id="IPR007197">
    <property type="entry name" value="rSAM"/>
</dbReference>
<keyword evidence="4 14" id="KW-0963">Cytoplasm</keyword>
<dbReference type="GO" id="GO:0000049">
    <property type="term" value="F:tRNA binding"/>
    <property type="evidence" value="ECO:0007669"/>
    <property type="project" value="UniProtKB-UniRule"/>
</dbReference>
<evidence type="ECO:0000256" key="7">
    <source>
        <dbReference type="ARBA" id="ARBA00022679"/>
    </source>
</evidence>
<dbReference type="InterPro" id="IPR027492">
    <property type="entry name" value="RNA_MTrfase_RlmN"/>
</dbReference>
<keyword evidence="3 14" id="KW-0004">4Fe-4S</keyword>
<keyword evidence="9 14" id="KW-0819">tRNA processing</keyword>
<dbReference type="GO" id="GO:0030488">
    <property type="term" value="P:tRNA methylation"/>
    <property type="evidence" value="ECO:0007669"/>
    <property type="project" value="UniProtKB-UniRule"/>
</dbReference>
<keyword evidence="12 14" id="KW-0411">Iron-sulfur</keyword>
<dbReference type="GO" id="GO:0070040">
    <property type="term" value="F:rRNA (adenine(2503)-C2-)-methyltransferase activity"/>
    <property type="evidence" value="ECO:0007669"/>
    <property type="project" value="UniProtKB-UniRule"/>
</dbReference>
<evidence type="ECO:0000256" key="1">
    <source>
        <dbReference type="ARBA" id="ARBA00004496"/>
    </source>
</evidence>
<dbReference type="GO" id="GO:0070475">
    <property type="term" value="P:rRNA base methylation"/>
    <property type="evidence" value="ECO:0007669"/>
    <property type="project" value="UniProtKB-UniRule"/>
</dbReference>
<dbReference type="InterPro" id="IPR004383">
    <property type="entry name" value="rRNA_lsu_MTrfase_RlmN/Cfr"/>
</dbReference>
<feature type="binding site" evidence="14">
    <location>
        <position position="120"/>
    </location>
    <ligand>
        <name>[4Fe-4S] cluster</name>
        <dbReference type="ChEBI" id="CHEBI:49883"/>
        <note>4Fe-4S-S-AdoMet</note>
    </ligand>
</feature>
<comment type="similarity">
    <text evidence="2 14">Belongs to the radical SAM superfamily. RlmN family.</text>
</comment>
<reference evidence="17" key="1">
    <citation type="submission" date="2019-06" db="EMBL/GenBank/DDBJ databases">
        <title>Alistipes onderdonkii subsp. vulgaris subsp. nov., Alistipes dispar sp. nov. and Alistipes communis sp. nov., isolated from human faeces, and creation of Alistipes onderdonkii subsp. onderdonkii subsp. nov.</title>
        <authorList>
            <person name="Sakamoto M."/>
            <person name="Ikeyama N."/>
            <person name="Ogata Y."/>
            <person name="Suda W."/>
            <person name="Iino T."/>
            <person name="Hattori M."/>
            <person name="Ohkuma M."/>
        </authorList>
    </citation>
    <scope>NUCLEOTIDE SEQUENCE [LARGE SCALE GENOMIC DNA]</scope>
    <source>
        <strain evidence="17">5CPEGH6</strain>
    </source>
</reference>
<dbReference type="AlphaFoldDB" id="A0A4Y1X116"/>
<evidence type="ECO:0000256" key="9">
    <source>
        <dbReference type="ARBA" id="ARBA00022694"/>
    </source>
</evidence>